<keyword evidence="1" id="KW-0472">Membrane</keyword>
<keyword evidence="1" id="KW-0812">Transmembrane</keyword>
<keyword evidence="4" id="KW-1185">Reference proteome</keyword>
<evidence type="ECO:0000256" key="1">
    <source>
        <dbReference type="SAM" id="Phobius"/>
    </source>
</evidence>
<organism evidence="3 4">
    <name type="scientific">Amniculicola lignicola CBS 123094</name>
    <dbReference type="NCBI Taxonomy" id="1392246"/>
    <lineage>
        <taxon>Eukaryota</taxon>
        <taxon>Fungi</taxon>
        <taxon>Dikarya</taxon>
        <taxon>Ascomycota</taxon>
        <taxon>Pezizomycotina</taxon>
        <taxon>Dothideomycetes</taxon>
        <taxon>Pleosporomycetidae</taxon>
        <taxon>Pleosporales</taxon>
        <taxon>Amniculicolaceae</taxon>
        <taxon>Amniculicola</taxon>
    </lineage>
</organism>
<dbReference type="GO" id="GO:0016616">
    <property type="term" value="F:oxidoreductase activity, acting on the CH-OH group of donors, NAD or NADP as acceptor"/>
    <property type="evidence" value="ECO:0007669"/>
    <property type="project" value="InterPro"/>
</dbReference>
<reference evidence="3" key="1">
    <citation type="journal article" date="2020" name="Stud. Mycol.">
        <title>101 Dothideomycetes genomes: a test case for predicting lifestyles and emergence of pathogens.</title>
        <authorList>
            <person name="Haridas S."/>
            <person name="Albert R."/>
            <person name="Binder M."/>
            <person name="Bloem J."/>
            <person name="Labutti K."/>
            <person name="Salamov A."/>
            <person name="Andreopoulos B."/>
            <person name="Baker S."/>
            <person name="Barry K."/>
            <person name="Bills G."/>
            <person name="Bluhm B."/>
            <person name="Cannon C."/>
            <person name="Castanera R."/>
            <person name="Culley D."/>
            <person name="Daum C."/>
            <person name="Ezra D."/>
            <person name="Gonzalez J."/>
            <person name="Henrissat B."/>
            <person name="Kuo A."/>
            <person name="Liang C."/>
            <person name="Lipzen A."/>
            <person name="Lutzoni F."/>
            <person name="Magnuson J."/>
            <person name="Mondo S."/>
            <person name="Nolan M."/>
            <person name="Ohm R."/>
            <person name="Pangilinan J."/>
            <person name="Park H.-J."/>
            <person name="Ramirez L."/>
            <person name="Alfaro M."/>
            <person name="Sun H."/>
            <person name="Tritt A."/>
            <person name="Yoshinaga Y."/>
            <person name="Zwiers L.-H."/>
            <person name="Turgeon B."/>
            <person name="Goodwin S."/>
            <person name="Spatafora J."/>
            <person name="Crous P."/>
            <person name="Grigoriev I."/>
        </authorList>
    </citation>
    <scope>NUCLEOTIDE SEQUENCE</scope>
    <source>
        <strain evidence="3">CBS 123094</strain>
    </source>
</reference>
<evidence type="ECO:0000259" key="2">
    <source>
        <dbReference type="Pfam" id="PF01073"/>
    </source>
</evidence>
<gene>
    <name evidence="3" type="ORF">P154DRAFT_600284</name>
</gene>
<dbReference type="GO" id="GO:0006694">
    <property type="term" value="P:steroid biosynthetic process"/>
    <property type="evidence" value="ECO:0007669"/>
    <property type="project" value="InterPro"/>
</dbReference>
<keyword evidence="1" id="KW-1133">Transmembrane helix</keyword>
<evidence type="ECO:0000313" key="3">
    <source>
        <dbReference type="EMBL" id="KAF1999683.1"/>
    </source>
</evidence>
<dbReference type="Gene3D" id="3.40.50.720">
    <property type="entry name" value="NAD(P)-binding Rossmann-like Domain"/>
    <property type="match status" value="1"/>
</dbReference>
<feature type="domain" description="3-beta hydroxysteroid dehydrogenase/isomerase" evidence="2">
    <location>
        <begin position="7"/>
        <end position="270"/>
    </location>
</feature>
<protein>
    <submittedName>
        <fullName evidence="3">NAD(P)-binding protein</fullName>
    </submittedName>
</protein>
<proteinExistence type="predicted"/>
<dbReference type="Proteomes" id="UP000799779">
    <property type="component" value="Unassembled WGS sequence"/>
</dbReference>
<evidence type="ECO:0000313" key="4">
    <source>
        <dbReference type="Proteomes" id="UP000799779"/>
    </source>
</evidence>
<dbReference type="EMBL" id="ML977594">
    <property type="protein sequence ID" value="KAF1999683.1"/>
    <property type="molecule type" value="Genomic_DNA"/>
</dbReference>
<name>A0A6A5WCS8_9PLEO</name>
<dbReference type="PANTHER" id="PTHR43000">
    <property type="entry name" value="DTDP-D-GLUCOSE 4,6-DEHYDRATASE-RELATED"/>
    <property type="match status" value="1"/>
</dbReference>
<dbReference type="InterPro" id="IPR002225">
    <property type="entry name" value="3Beta_OHSteriod_DH/Estase"/>
</dbReference>
<feature type="transmembrane region" description="Helical" evidence="1">
    <location>
        <begin position="277"/>
        <end position="298"/>
    </location>
</feature>
<dbReference type="OrthoDB" id="10058185at2759"/>
<sequence length="361" mass="39824">MTQYSVLVIGGCGFIGRHVVYHFVQASGFSLVSVLSRSATNSANKINSANYIAGDLADHESILRVLQDLRPNVIIHAASPSPVTGTPKEYQKIAVDGTERLLNLAKDSTNVRVLIYTSSSTIAKGHEHLNLDESSPLADTDPKAPAYARTKAMAEGMAETTLDWSGHLCTGALRLPICYGTHDAMSIPRCLQALEKGQTNVQLEDGKNLWDFCSTDNAGNAHAVLTRALLAPQKDEVKIDGEAFHIHDGQPWPFWDYAKSVWKLAGHRKPGGSIAALPVWFVSGLAAILEFLFWAFTFGRKRPQTLGKQQVEYACYTHTYSIDKAKKRLGYVPMQDFEEELAKGVNWSLEHDGWGKRLREV</sequence>
<dbReference type="Pfam" id="PF01073">
    <property type="entry name" value="3Beta_HSD"/>
    <property type="match status" value="1"/>
</dbReference>
<dbReference type="AlphaFoldDB" id="A0A6A5WCS8"/>
<dbReference type="InterPro" id="IPR036291">
    <property type="entry name" value="NAD(P)-bd_dom_sf"/>
</dbReference>
<dbReference type="SUPFAM" id="SSF51735">
    <property type="entry name" value="NAD(P)-binding Rossmann-fold domains"/>
    <property type="match status" value="1"/>
</dbReference>
<accession>A0A6A5WCS8</accession>